<comment type="cofactor">
    <cofactor evidence="1">
        <name>Mg(2+)</name>
        <dbReference type="ChEBI" id="CHEBI:18420"/>
    </cofactor>
</comment>
<dbReference type="EMBL" id="JACHMN010000002">
    <property type="protein sequence ID" value="MBB5871359.1"/>
    <property type="molecule type" value="Genomic_DNA"/>
</dbReference>
<comment type="caution">
    <text evidence="2">The sequence shown here is derived from an EMBL/GenBank/DDBJ whole genome shotgun (WGS) entry which is preliminary data.</text>
</comment>
<proteinExistence type="predicted"/>
<accession>A0A841BW28</accession>
<dbReference type="PANTHER" id="PTHR20854:SF4">
    <property type="entry name" value="INOSITOL-1-MONOPHOSPHATASE-RELATED"/>
    <property type="match status" value="1"/>
</dbReference>
<feature type="binding site" evidence="1">
    <location>
        <position position="88"/>
    </location>
    <ligand>
        <name>Mg(2+)</name>
        <dbReference type="ChEBI" id="CHEBI:18420"/>
        <label>1</label>
        <note>catalytic</note>
    </ligand>
</feature>
<dbReference type="GO" id="GO:0008934">
    <property type="term" value="F:inositol monophosphate 1-phosphatase activity"/>
    <property type="evidence" value="ECO:0007669"/>
    <property type="project" value="TreeGrafter"/>
</dbReference>
<gene>
    <name evidence="2" type="ORF">F4553_004738</name>
</gene>
<keyword evidence="1" id="KW-0479">Metal-binding</keyword>
<dbReference type="GO" id="GO:0046872">
    <property type="term" value="F:metal ion binding"/>
    <property type="evidence" value="ECO:0007669"/>
    <property type="project" value="UniProtKB-KW"/>
</dbReference>
<organism evidence="2 3">
    <name type="scientific">Allocatelliglobosispora scoriae</name>
    <dbReference type="NCBI Taxonomy" id="643052"/>
    <lineage>
        <taxon>Bacteria</taxon>
        <taxon>Bacillati</taxon>
        <taxon>Actinomycetota</taxon>
        <taxon>Actinomycetes</taxon>
        <taxon>Micromonosporales</taxon>
        <taxon>Micromonosporaceae</taxon>
        <taxon>Allocatelliglobosispora</taxon>
    </lineage>
</organism>
<keyword evidence="3" id="KW-1185">Reference proteome</keyword>
<evidence type="ECO:0000313" key="3">
    <source>
        <dbReference type="Proteomes" id="UP000587527"/>
    </source>
</evidence>
<dbReference type="Gene3D" id="3.40.190.80">
    <property type="match status" value="1"/>
</dbReference>
<dbReference type="Pfam" id="PF00459">
    <property type="entry name" value="Inositol_P"/>
    <property type="match status" value="1"/>
</dbReference>
<evidence type="ECO:0000313" key="2">
    <source>
        <dbReference type="EMBL" id="MBB5871359.1"/>
    </source>
</evidence>
<name>A0A841BW28_9ACTN</name>
<dbReference type="GO" id="GO:0006020">
    <property type="term" value="P:inositol metabolic process"/>
    <property type="evidence" value="ECO:0007669"/>
    <property type="project" value="TreeGrafter"/>
</dbReference>
<sequence length="264" mass="28531">MLDRVESIVREVAATVVVPKFRALEAGEIEEKAPGELVTVADRESERVLALRLTDLLPGSLVVGEESVSADPAVLDLLQGPEPIWVIDPIDGTANFAAGREPFALMVALVQAGQPRLAVIFEPIAGLMSMAESGSGAFINGERVTMATVPVPTSELRGSVLSRFLPPELRARVQEGAASLGELLPGHHCAAREYPDVVRDVQQFAMFWRVLPWDHVPGTLVVREAGGVVRRFSGDDYNMTESGQGLLIARDEEVYDQVRQALLA</sequence>
<keyword evidence="1" id="KW-0460">Magnesium</keyword>
<dbReference type="AlphaFoldDB" id="A0A841BW28"/>
<feature type="binding site" evidence="1">
    <location>
        <position position="90"/>
    </location>
    <ligand>
        <name>Mg(2+)</name>
        <dbReference type="ChEBI" id="CHEBI:18420"/>
        <label>2</label>
    </ligand>
</feature>
<feature type="binding site" evidence="1">
    <location>
        <position position="91"/>
    </location>
    <ligand>
        <name>Mg(2+)</name>
        <dbReference type="ChEBI" id="CHEBI:18420"/>
        <label>1</label>
        <note>catalytic</note>
    </ligand>
</feature>
<dbReference type="PANTHER" id="PTHR20854">
    <property type="entry name" value="INOSITOL MONOPHOSPHATASE"/>
    <property type="match status" value="1"/>
</dbReference>
<dbReference type="PRINTS" id="PR00377">
    <property type="entry name" value="IMPHPHTASES"/>
</dbReference>
<dbReference type="GO" id="GO:0007165">
    <property type="term" value="P:signal transduction"/>
    <property type="evidence" value="ECO:0007669"/>
    <property type="project" value="TreeGrafter"/>
</dbReference>
<dbReference type="Proteomes" id="UP000587527">
    <property type="component" value="Unassembled WGS sequence"/>
</dbReference>
<evidence type="ECO:0000256" key="1">
    <source>
        <dbReference type="PIRSR" id="PIRSR600760-2"/>
    </source>
</evidence>
<dbReference type="Gene3D" id="3.30.540.10">
    <property type="entry name" value="Fructose-1,6-Bisphosphatase, subunit A, domain 1"/>
    <property type="match status" value="1"/>
</dbReference>
<feature type="binding site" evidence="1">
    <location>
        <position position="214"/>
    </location>
    <ligand>
        <name>Mg(2+)</name>
        <dbReference type="ChEBI" id="CHEBI:18420"/>
        <label>1</label>
        <note>catalytic</note>
    </ligand>
</feature>
<feature type="binding site" evidence="1">
    <location>
        <position position="65"/>
    </location>
    <ligand>
        <name>Mg(2+)</name>
        <dbReference type="ChEBI" id="CHEBI:18420"/>
        <label>1</label>
        <note>catalytic</note>
    </ligand>
</feature>
<dbReference type="SUPFAM" id="SSF56655">
    <property type="entry name" value="Carbohydrate phosphatase"/>
    <property type="match status" value="1"/>
</dbReference>
<protein>
    <submittedName>
        <fullName evidence="2">Fructose-1,6-bisphosphatase/inositol monophosphatase family enzyme</fullName>
    </submittedName>
</protein>
<dbReference type="RefSeq" id="WP_184839354.1">
    <property type="nucleotide sequence ID" value="NZ_JACHMN010000002.1"/>
</dbReference>
<reference evidence="2 3" key="1">
    <citation type="submission" date="2020-08" db="EMBL/GenBank/DDBJ databases">
        <title>Sequencing the genomes of 1000 actinobacteria strains.</title>
        <authorList>
            <person name="Klenk H.-P."/>
        </authorList>
    </citation>
    <scope>NUCLEOTIDE SEQUENCE [LARGE SCALE GENOMIC DNA]</scope>
    <source>
        <strain evidence="2 3">DSM 45362</strain>
    </source>
</reference>
<dbReference type="InterPro" id="IPR000760">
    <property type="entry name" value="Inositol_monophosphatase-like"/>
</dbReference>